<evidence type="ECO:0000313" key="2">
    <source>
        <dbReference type="EMBL" id="CAB9515020.1"/>
    </source>
</evidence>
<feature type="compositionally biased region" description="Polar residues" evidence="1">
    <location>
        <begin position="42"/>
        <end position="76"/>
    </location>
</feature>
<sequence>MPDQMPPNTGLNDSVSNMTQTTNQGMGAVGDCAADIEIYMGEQSSSMATENTMQQAPKQQSSTDGKNGNPKTQGSN</sequence>
<feature type="compositionally biased region" description="Polar residues" evidence="1">
    <location>
        <begin position="1"/>
        <end position="25"/>
    </location>
</feature>
<dbReference type="Proteomes" id="UP001153069">
    <property type="component" value="Unassembled WGS sequence"/>
</dbReference>
<protein>
    <submittedName>
        <fullName evidence="2">Uncharacterized protein</fullName>
    </submittedName>
</protein>
<accession>A0A9N8HJV9</accession>
<feature type="region of interest" description="Disordered" evidence="1">
    <location>
        <begin position="41"/>
        <end position="76"/>
    </location>
</feature>
<name>A0A9N8HJV9_9STRA</name>
<proteinExistence type="predicted"/>
<evidence type="ECO:0000313" key="3">
    <source>
        <dbReference type="Proteomes" id="UP001153069"/>
    </source>
</evidence>
<organism evidence="2 3">
    <name type="scientific">Seminavis robusta</name>
    <dbReference type="NCBI Taxonomy" id="568900"/>
    <lineage>
        <taxon>Eukaryota</taxon>
        <taxon>Sar</taxon>
        <taxon>Stramenopiles</taxon>
        <taxon>Ochrophyta</taxon>
        <taxon>Bacillariophyta</taxon>
        <taxon>Bacillariophyceae</taxon>
        <taxon>Bacillariophycidae</taxon>
        <taxon>Naviculales</taxon>
        <taxon>Naviculaceae</taxon>
        <taxon>Seminavis</taxon>
    </lineage>
</organism>
<dbReference type="AlphaFoldDB" id="A0A9N8HJV9"/>
<comment type="caution">
    <text evidence="2">The sequence shown here is derived from an EMBL/GenBank/DDBJ whole genome shotgun (WGS) entry which is preliminary data.</text>
</comment>
<feature type="region of interest" description="Disordered" evidence="1">
    <location>
        <begin position="1"/>
        <end position="27"/>
    </location>
</feature>
<dbReference type="EMBL" id="CAICTM010000689">
    <property type="protein sequence ID" value="CAB9515020.1"/>
    <property type="molecule type" value="Genomic_DNA"/>
</dbReference>
<evidence type="ECO:0000256" key="1">
    <source>
        <dbReference type="SAM" id="MobiDB-lite"/>
    </source>
</evidence>
<gene>
    <name evidence="2" type="ORF">SEMRO_690_G187660.1</name>
</gene>
<keyword evidence="3" id="KW-1185">Reference proteome</keyword>
<reference evidence="2" key="1">
    <citation type="submission" date="2020-06" db="EMBL/GenBank/DDBJ databases">
        <authorList>
            <consortium name="Plant Systems Biology data submission"/>
        </authorList>
    </citation>
    <scope>NUCLEOTIDE SEQUENCE</scope>
    <source>
        <strain evidence="2">D6</strain>
    </source>
</reference>